<protein>
    <submittedName>
        <fullName evidence="2">Protein-S-isoprenylcysteine O-methyltransferase Ste14</fullName>
    </submittedName>
</protein>
<organism evidence="2 3">
    <name type="scientific">Granulicella aggregans</name>
    <dbReference type="NCBI Taxonomy" id="474949"/>
    <lineage>
        <taxon>Bacteria</taxon>
        <taxon>Pseudomonadati</taxon>
        <taxon>Acidobacteriota</taxon>
        <taxon>Terriglobia</taxon>
        <taxon>Terriglobales</taxon>
        <taxon>Acidobacteriaceae</taxon>
        <taxon>Granulicella</taxon>
    </lineage>
</organism>
<keyword evidence="1" id="KW-0812">Transmembrane</keyword>
<dbReference type="Gene3D" id="1.20.120.1630">
    <property type="match status" value="1"/>
</dbReference>
<name>A0A7W7ZC13_9BACT</name>
<reference evidence="2 3" key="1">
    <citation type="submission" date="2020-08" db="EMBL/GenBank/DDBJ databases">
        <title>Genomic Encyclopedia of Type Strains, Phase IV (KMG-V): Genome sequencing to study the core and pangenomes of soil and plant-associated prokaryotes.</title>
        <authorList>
            <person name="Whitman W."/>
        </authorList>
    </citation>
    <scope>NUCLEOTIDE SEQUENCE [LARGE SCALE GENOMIC DNA]</scope>
    <source>
        <strain evidence="2 3">M8UP14</strain>
    </source>
</reference>
<feature type="transmembrane region" description="Helical" evidence="1">
    <location>
        <begin position="158"/>
        <end position="179"/>
    </location>
</feature>
<keyword evidence="2" id="KW-0808">Transferase</keyword>
<keyword evidence="3" id="KW-1185">Reference proteome</keyword>
<feature type="transmembrane region" description="Helical" evidence="1">
    <location>
        <begin position="99"/>
        <end position="119"/>
    </location>
</feature>
<keyword evidence="1" id="KW-1133">Transmembrane helix</keyword>
<dbReference type="Proteomes" id="UP000540989">
    <property type="component" value="Unassembled WGS sequence"/>
</dbReference>
<accession>A0A7W7ZC13</accession>
<feature type="transmembrane region" description="Helical" evidence="1">
    <location>
        <begin position="65"/>
        <end position="87"/>
    </location>
</feature>
<feature type="transmembrane region" description="Helical" evidence="1">
    <location>
        <begin position="33"/>
        <end position="53"/>
    </location>
</feature>
<dbReference type="EMBL" id="JACHIP010000002">
    <property type="protein sequence ID" value="MBB5057145.1"/>
    <property type="molecule type" value="Genomic_DNA"/>
</dbReference>
<feature type="transmembrane region" description="Helical" evidence="1">
    <location>
        <begin position="6"/>
        <end position="26"/>
    </location>
</feature>
<gene>
    <name evidence="2" type="ORF">HDF16_001830</name>
</gene>
<feature type="transmembrane region" description="Helical" evidence="1">
    <location>
        <begin position="199"/>
        <end position="218"/>
    </location>
</feature>
<sequence length="455" mass="50360">MNGVAWTRAAALYMPLMAAAFSFLLTSRRPRRFAALLLSFLWVATTLLVMQRLNQMAGWWTFPNAGASLCGMPLELYLGWVILWGLVPQIVFSSSGIAWPLAIFALIDLYLMPLCKAIVHLQPTWLAGEAFAIALVLLPALCIARWTEHNTHLKARAALQTITAGLLFLFLIPEIIFALRSGDGWLPLLRLPEWQLQLSIQLVLLLALPGVAAVVEFATRGDGTPIPYDPPTRLVISGIYRYLANPMQTSCTLVMFCWAGLLRNGWLLLAAAMSAIYSAGIADWDERRDLKLRFGDPWREYSAGVRNWLPRWRPFHSGESAKLYIAATCGPCSELRRWLEARNLVGLEILDAETLPPGTIRRMRYDPRDGSRSVEGVRALGRALEHLHLLWALAGAALRLPLIWQGIQLVMDASGLGPRIVPAYTCAAQGKTLTEGGMPQTKAVVLTSASTPNDR</sequence>
<evidence type="ECO:0000256" key="1">
    <source>
        <dbReference type="SAM" id="Phobius"/>
    </source>
</evidence>
<dbReference type="GO" id="GO:0008168">
    <property type="term" value="F:methyltransferase activity"/>
    <property type="evidence" value="ECO:0007669"/>
    <property type="project" value="UniProtKB-KW"/>
</dbReference>
<evidence type="ECO:0000313" key="3">
    <source>
        <dbReference type="Proteomes" id="UP000540989"/>
    </source>
</evidence>
<feature type="transmembrane region" description="Helical" evidence="1">
    <location>
        <begin position="267"/>
        <end position="284"/>
    </location>
</feature>
<dbReference type="GO" id="GO:0032259">
    <property type="term" value="P:methylation"/>
    <property type="evidence" value="ECO:0007669"/>
    <property type="project" value="UniProtKB-KW"/>
</dbReference>
<keyword evidence="1" id="KW-0472">Membrane</keyword>
<feature type="transmembrane region" description="Helical" evidence="1">
    <location>
        <begin position="125"/>
        <end position="146"/>
    </location>
</feature>
<proteinExistence type="predicted"/>
<dbReference type="RefSeq" id="WP_184215666.1">
    <property type="nucleotide sequence ID" value="NZ_JACHIP010000002.1"/>
</dbReference>
<comment type="caution">
    <text evidence="2">The sequence shown here is derived from an EMBL/GenBank/DDBJ whole genome shotgun (WGS) entry which is preliminary data.</text>
</comment>
<keyword evidence="2" id="KW-0489">Methyltransferase</keyword>
<evidence type="ECO:0000313" key="2">
    <source>
        <dbReference type="EMBL" id="MBB5057145.1"/>
    </source>
</evidence>
<dbReference type="AlphaFoldDB" id="A0A7W7ZC13"/>